<keyword evidence="3" id="KW-1185">Reference proteome</keyword>
<proteinExistence type="predicted"/>
<dbReference type="Pfam" id="PF19704">
    <property type="entry name" value="DNAPKcs_CC5"/>
    <property type="match status" value="1"/>
</dbReference>
<dbReference type="EMBL" id="AFFK01017072">
    <property type="status" value="NOT_ANNOTATED_CDS"/>
    <property type="molecule type" value="Genomic_DNA"/>
</dbReference>
<sequence length="77" mass="9068">MGRLLATDYWSHETLTPTTTLDRTLAILDNLYYPSVEQHFLGCGNFLLLEMASQSPDYNRKIFEYLLTEYNFVDKIR</sequence>
<dbReference type="AlphaFoldDB" id="T1IMG2"/>
<reference evidence="2" key="2">
    <citation type="submission" date="2015-02" db="UniProtKB">
        <authorList>
            <consortium name="EnsemblMetazoa"/>
        </authorList>
    </citation>
    <scope>IDENTIFICATION</scope>
</reference>
<dbReference type="Proteomes" id="UP000014500">
    <property type="component" value="Unassembled WGS sequence"/>
</dbReference>
<evidence type="ECO:0000259" key="1">
    <source>
        <dbReference type="Pfam" id="PF19704"/>
    </source>
</evidence>
<dbReference type="GO" id="GO:0006303">
    <property type="term" value="P:double-strand break repair via nonhomologous end joining"/>
    <property type="evidence" value="ECO:0007669"/>
    <property type="project" value="InterPro"/>
</dbReference>
<protein>
    <recommendedName>
        <fullName evidence="1">DNA-dependent protein kinase catalytic subunit CC5 domain-containing protein</fullName>
    </recommendedName>
</protein>
<dbReference type="HOGENOM" id="CLU_2641263_0_0_1"/>
<dbReference type="InterPro" id="IPR045581">
    <property type="entry name" value="DNAPKcs_CC5"/>
</dbReference>
<dbReference type="STRING" id="126957.T1IMG2"/>
<evidence type="ECO:0000313" key="2">
    <source>
        <dbReference type="EnsemblMetazoa" id="SMAR002165-PA"/>
    </source>
</evidence>
<dbReference type="EnsemblMetazoa" id="SMAR002165-RA">
    <property type="protein sequence ID" value="SMAR002165-PA"/>
    <property type="gene ID" value="SMAR002165"/>
</dbReference>
<evidence type="ECO:0000313" key="3">
    <source>
        <dbReference type="Proteomes" id="UP000014500"/>
    </source>
</evidence>
<dbReference type="eggNOG" id="KOG0891">
    <property type="taxonomic scope" value="Eukaryota"/>
</dbReference>
<reference evidence="3" key="1">
    <citation type="submission" date="2011-05" db="EMBL/GenBank/DDBJ databases">
        <authorList>
            <person name="Richards S.R."/>
            <person name="Qu J."/>
            <person name="Jiang H."/>
            <person name="Jhangiani S.N."/>
            <person name="Agravi P."/>
            <person name="Goodspeed R."/>
            <person name="Gross S."/>
            <person name="Mandapat C."/>
            <person name="Jackson L."/>
            <person name="Mathew T."/>
            <person name="Pu L."/>
            <person name="Thornton R."/>
            <person name="Saada N."/>
            <person name="Wilczek-Boney K.B."/>
            <person name="Lee S."/>
            <person name="Kovar C."/>
            <person name="Wu Y."/>
            <person name="Scherer S.E."/>
            <person name="Worley K.C."/>
            <person name="Muzny D.M."/>
            <person name="Gibbs R."/>
        </authorList>
    </citation>
    <scope>NUCLEOTIDE SEQUENCE</scope>
    <source>
        <strain evidence="3">Brora</strain>
    </source>
</reference>
<accession>T1IMG2</accession>
<organism evidence="2 3">
    <name type="scientific">Strigamia maritima</name>
    <name type="common">European centipede</name>
    <name type="synonym">Geophilus maritimus</name>
    <dbReference type="NCBI Taxonomy" id="126957"/>
    <lineage>
        <taxon>Eukaryota</taxon>
        <taxon>Metazoa</taxon>
        <taxon>Ecdysozoa</taxon>
        <taxon>Arthropoda</taxon>
        <taxon>Myriapoda</taxon>
        <taxon>Chilopoda</taxon>
        <taxon>Pleurostigmophora</taxon>
        <taxon>Geophilomorpha</taxon>
        <taxon>Linotaeniidae</taxon>
        <taxon>Strigamia</taxon>
    </lineage>
</organism>
<name>T1IMG2_STRMM</name>
<feature type="domain" description="DNA-dependent protein kinase catalytic subunit CC5" evidence="1">
    <location>
        <begin position="3"/>
        <end position="74"/>
    </location>
</feature>